<proteinExistence type="predicted"/>
<protein>
    <submittedName>
        <fullName evidence="1">Uncharacterized protein</fullName>
    </submittedName>
</protein>
<sequence length="361" mass="40665">MKHGWKDPSLVVRQQDEQLHLLVLPPRKGLCTPYQLGKDDVFFRHECRSAITTLKGRRTAWNNASLKQVVRPGLSSVLTEKSTKFQRASDIGKVGVEPHKSFGKEIYNCAPTEETSTDATRTAGQPSGCDDVTKDSILTIAHKLARRRAVRCRVPIVAAFGHRKGTGILKELEHHLLKRAHMDPEYRTAPNYEGLVAFAKVELAWFTDEHAGIVMQEATQHWHSVQNMTPNCVSTLKRLVSENNKSRNTLGRRRLNLGMYRLSLAGKAGNIADPASVDDRMTNLEHTVAGSLSAPTTYALLKTVRMKLEEIVQVYQRFYDQLKGTFGESVIMFRQRYSSTRKPMFGRLARLAALRSVRNAK</sequence>
<dbReference type="Proteomes" id="UP001203852">
    <property type="component" value="Unassembled WGS sequence"/>
</dbReference>
<comment type="caution">
    <text evidence="1">The sequence shown here is derived from an EMBL/GenBank/DDBJ whole genome shotgun (WGS) entry which is preliminary data.</text>
</comment>
<dbReference type="EMBL" id="MU404358">
    <property type="protein sequence ID" value="KAI1610251.1"/>
    <property type="molecule type" value="Genomic_DNA"/>
</dbReference>
<keyword evidence="2" id="KW-1185">Reference proteome</keyword>
<evidence type="ECO:0000313" key="1">
    <source>
        <dbReference type="EMBL" id="KAI1610251.1"/>
    </source>
</evidence>
<dbReference type="AlphaFoldDB" id="A0AAN6IAJ4"/>
<name>A0AAN6IAJ4_9EURO</name>
<accession>A0AAN6IAJ4</accession>
<gene>
    <name evidence="1" type="ORF">EDD36DRAFT_421338</name>
</gene>
<reference evidence="1" key="1">
    <citation type="journal article" date="2022" name="bioRxiv">
        <title>Deciphering the potential niche of two novel black yeast fungi from a biological soil crust based on their genomes, phenotypes, and melanin regulation.</title>
        <authorList>
            <consortium name="DOE Joint Genome Institute"/>
            <person name="Carr E.C."/>
            <person name="Barton Q."/>
            <person name="Grambo S."/>
            <person name="Sullivan M."/>
            <person name="Renfro C.M."/>
            <person name="Kuo A."/>
            <person name="Pangilinan J."/>
            <person name="Lipzen A."/>
            <person name="Keymanesh K."/>
            <person name="Savage E."/>
            <person name="Barry K."/>
            <person name="Grigoriev I.V."/>
            <person name="Riekhof W.R."/>
            <person name="Harris S.S."/>
        </authorList>
    </citation>
    <scope>NUCLEOTIDE SEQUENCE</scope>
    <source>
        <strain evidence="1">JF 03-4F</strain>
    </source>
</reference>
<organism evidence="1 2">
    <name type="scientific">Exophiala viscosa</name>
    <dbReference type="NCBI Taxonomy" id="2486360"/>
    <lineage>
        <taxon>Eukaryota</taxon>
        <taxon>Fungi</taxon>
        <taxon>Dikarya</taxon>
        <taxon>Ascomycota</taxon>
        <taxon>Pezizomycotina</taxon>
        <taxon>Eurotiomycetes</taxon>
        <taxon>Chaetothyriomycetidae</taxon>
        <taxon>Chaetothyriales</taxon>
        <taxon>Herpotrichiellaceae</taxon>
        <taxon>Exophiala</taxon>
    </lineage>
</organism>
<evidence type="ECO:0000313" key="2">
    <source>
        <dbReference type="Proteomes" id="UP001203852"/>
    </source>
</evidence>